<feature type="compositionally biased region" description="Polar residues" evidence="6">
    <location>
        <begin position="254"/>
        <end position="280"/>
    </location>
</feature>
<feature type="region of interest" description="Disordered" evidence="6">
    <location>
        <begin position="572"/>
        <end position="632"/>
    </location>
</feature>
<feature type="compositionally biased region" description="Low complexity" evidence="6">
    <location>
        <begin position="241"/>
        <end position="253"/>
    </location>
</feature>
<dbReference type="SMART" id="SM00222">
    <property type="entry name" value="Sec7"/>
    <property type="match status" value="1"/>
</dbReference>
<feature type="compositionally biased region" description="Low complexity" evidence="6">
    <location>
        <begin position="379"/>
        <end position="391"/>
    </location>
</feature>
<dbReference type="InterPro" id="IPR041681">
    <property type="entry name" value="PH_9"/>
</dbReference>
<feature type="compositionally biased region" description="Low complexity" evidence="6">
    <location>
        <begin position="581"/>
        <end position="592"/>
    </location>
</feature>
<dbReference type="CDD" id="cd00171">
    <property type="entry name" value="Sec7"/>
    <property type="match status" value="1"/>
</dbReference>
<feature type="compositionally biased region" description="Low complexity" evidence="6">
    <location>
        <begin position="704"/>
        <end position="737"/>
    </location>
</feature>
<feature type="coiled-coil region" evidence="5">
    <location>
        <begin position="1309"/>
        <end position="1336"/>
    </location>
</feature>
<feature type="region of interest" description="Disordered" evidence="6">
    <location>
        <begin position="679"/>
        <end position="837"/>
    </location>
</feature>
<feature type="domain" description="PDZ" evidence="8">
    <location>
        <begin position="119"/>
        <end position="199"/>
    </location>
</feature>
<keyword evidence="3" id="KW-0344">Guanine-nucleotide releasing factor</keyword>
<dbReference type="EnsemblMetazoa" id="ENSAATROPT010994">
    <property type="protein sequence ID" value="ENSAATROPP009925"/>
    <property type="gene ID" value="ENSAATROPG008946"/>
</dbReference>
<sequence>MAVTVTAVLHRSKELATFGFSLRQLETSEHVVYKITKNTPADMCYEIEIGDLLTQINGADVQWMTTKEVLKQIRVAPEKITLTLKKDDNIKRIVHSMIRENSPDRELPQQQRQPPVELEVELYQKGEERGFGFVLQWADILEHFVSHVVDNSVASGKLEVGDVLVSANGRDLQQMSLTNALKCLGRLPSPVKLKLKRDPWIKNYVREQFPNEINNRDARDEPCMSKQSKPNTLGSPEGLQHHQQQQQQQLQQQRTLSTSQLVQPKISNQHLPSSHDSANPKQGVGLRECHSESTGRKSRIPQAITQHNSAPQSPSRGRKPPRASQIPMAKADVKASRFVFTGKTQFQLSRELEEYTLANPSLADSGQRNAPLVQYDTLSSSTSRSDENSSSCLLEDSANANDATKPSTETSSRLNLGPAYDNLGGCVFPVGSNTVPCSVILDEQEEKMRTRQKRANSDGGGGGGDAGEQNQNHKDNCDSAPTGHRHDAPGAGTYVCEGGGDKDDKQPQGFAGARRDVPLEQSHSVPTSPTPYTVAAGGASAAAATAGVNSLPTSPECGGPADQQQQLFRYKPSSGTTQADSSANAGSNASSGELTANTNMSSGSLGGPPVRKCDAAGFRTSRSEDHLQQSQRDGGIGAIVAVDIDEDVYSSLNTLLDTQHDSQETPMSDRERFLWTYNMQPAPKPHGTAHGQAAGVGAGPTQLSFSSSVSSSPQRSASESPASPTSVSSSVMSSSGGSREHSHTGGHGGTGGAGRVGGIAASTTTSGGAHTNQLQQGHHPHQLQQQQQQPQQPQQQQHATAQQAYAGQGVQSGGTTGGDHSVSEAVSNLSSPDYQDEHDLFSSKDLMAMAISDHSDSDSTILVSETTHRFDLPLGGGTDASTDHKLIIEVKPDEGREDGGQQESDDLAAELQQQAPQQQQQQQPQPQQQQAHSQANRDSSPPISEDGSDEESLHSFHYSPKAIDRPSVERLARRLFYLEGFSKSDICRHLSKNNEFSRVLGDEYLKHYNFTNMPLDVALRAFVKEVPLFGETQERERVMYHFAKRYDDNNPGVFKSVGAAHFLISALLILNSDIHGEVHFHRTFSTFSKRLKCGNEGENFPKELLKHLFSSIKDHRLEPAIDDDSKRSSENSGECYDGNNGGEHAGSLQGPPVGPNPFLEAPRIIAAIEFKKGYVVRKSCYETNHKRTPFGRRSWKMFYCTLRDLVLYLHNDEHGFKRNQVSDNVYNGIRIHHALATRATDYSKRNHVFRLQTADQSEFLFQTSDSKELQSWIDTINYVCATFSAPPLEGAVGSQKRFQRPLLPCSSTKLSMREQLASHETQYEKLSRMLEEHKESGPPSKGLSLQNYKEKDYYLQYELKRYKTYCHLLNSRLTLEPQDFGNQHTVSAAALSETSMDDENGDDDGQDDETDDDLLSEPICNATSLLAHHRFQGLAAAKRPAMK</sequence>
<feature type="region of interest" description="Disordered" evidence="6">
    <location>
        <begin position="446"/>
        <end position="536"/>
    </location>
</feature>
<reference evidence="10" key="1">
    <citation type="submission" date="2024-04" db="UniProtKB">
        <authorList>
            <consortium name="EnsemblMetazoa"/>
        </authorList>
    </citation>
    <scope>IDENTIFICATION</scope>
    <source>
        <strain evidence="10">EBRO</strain>
    </source>
</reference>
<feature type="compositionally biased region" description="Polar residues" evidence="6">
    <location>
        <begin position="521"/>
        <end position="531"/>
    </location>
</feature>
<dbReference type="SMART" id="SM00233">
    <property type="entry name" value="PH"/>
    <property type="match status" value="1"/>
</dbReference>
<feature type="compositionally biased region" description="Low complexity" evidence="6">
    <location>
        <begin position="912"/>
        <end position="931"/>
    </location>
</feature>
<feature type="domain" description="SEC7" evidence="9">
    <location>
        <begin position="964"/>
        <end position="1115"/>
    </location>
</feature>
<name>A0AAG5DGE3_ANOAO</name>
<keyword evidence="5" id="KW-0175">Coiled coil</keyword>
<dbReference type="PANTHER" id="PTHR10663:SF376">
    <property type="entry name" value="PH AND SEC7 DOMAIN-CONTAINING PROTEIN"/>
    <property type="match status" value="1"/>
</dbReference>
<dbReference type="PRINTS" id="PR00683">
    <property type="entry name" value="SPECTRINPH"/>
</dbReference>
<feature type="compositionally biased region" description="Polar residues" evidence="6">
    <location>
        <begin position="303"/>
        <end position="315"/>
    </location>
</feature>
<feature type="compositionally biased region" description="Basic and acidic residues" evidence="6">
    <location>
        <begin position="1120"/>
        <end position="1129"/>
    </location>
</feature>
<dbReference type="SUPFAM" id="SSF48425">
    <property type="entry name" value="Sec7 domain"/>
    <property type="match status" value="1"/>
</dbReference>
<dbReference type="SUPFAM" id="SSF50156">
    <property type="entry name" value="PDZ domain-like"/>
    <property type="match status" value="2"/>
</dbReference>
<dbReference type="PROSITE" id="PS50106">
    <property type="entry name" value="PDZ"/>
    <property type="match status" value="2"/>
</dbReference>
<dbReference type="InterPro" id="IPR000904">
    <property type="entry name" value="Sec7_dom"/>
</dbReference>
<dbReference type="InterPro" id="IPR035999">
    <property type="entry name" value="Sec7_dom_sf"/>
</dbReference>
<dbReference type="Pfam" id="PF01369">
    <property type="entry name" value="Sec7"/>
    <property type="match status" value="1"/>
</dbReference>
<keyword evidence="4" id="KW-0472">Membrane</keyword>
<dbReference type="GO" id="GO:0005085">
    <property type="term" value="F:guanyl-nucleotide exchange factor activity"/>
    <property type="evidence" value="ECO:0007669"/>
    <property type="project" value="UniProtKB-KW"/>
</dbReference>
<feature type="compositionally biased region" description="Basic and acidic residues" evidence="6">
    <location>
        <begin position="214"/>
        <end position="223"/>
    </location>
</feature>
<feature type="compositionally biased region" description="Gly residues" evidence="6">
    <location>
        <begin position="745"/>
        <end position="757"/>
    </location>
</feature>
<feature type="compositionally biased region" description="Polar residues" evidence="6">
    <location>
        <begin position="824"/>
        <end position="833"/>
    </location>
</feature>
<feature type="domain" description="PDZ" evidence="8">
    <location>
        <begin position="6"/>
        <end position="88"/>
    </location>
</feature>
<evidence type="ECO:0000313" key="10">
    <source>
        <dbReference type="EnsemblMetazoa" id="ENSAATROPP009925"/>
    </source>
</evidence>
<dbReference type="Pfam" id="PF00595">
    <property type="entry name" value="PDZ"/>
    <property type="match status" value="2"/>
</dbReference>
<keyword evidence="2" id="KW-1003">Cell membrane</keyword>
<keyword evidence="11" id="KW-1185">Reference proteome</keyword>
<dbReference type="Proteomes" id="UP000075880">
    <property type="component" value="Unassembled WGS sequence"/>
</dbReference>
<evidence type="ECO:0000256" key="5">
    <source>
        <dbReference type="SAM" id="Coils"/>
    </source>
</evidence>
<dbReference type="GO" id="GO:0005886">
    <property type="term" value="C:plasma membrane"/>
    <property type="evidence" value="ECO:0007669"/>
    <property type="project" value="UniProtKB-SubCell"/>
</dbReference>
<feature type="compositionally biased region" description="Polar residues" evidence="6">
    <location>
        <begin position="593"/>
        <end position="603"/>
    </location>
</feature>
<feature type="region of interest" description="Disordered" evidence="6">
    <location>
        <begin position="212"/>
        <end position="331"/>
    </location>
</feature>
<dbReference type="InterPro" id="IPR023394">
    <property type="entry name" value="Sec7_C_sf"/>
</dbReference>
<dbReference type="InterPro" id="IPR011993">
    <property type="entry name" value="PH-like_dom_sf"/>
</dbReference>
<comment type="subcellular location">
    <subcellularLocation>
        <location evidence="1">Cell membrane</location>
    </subcellularLocation>
</comment>
<dbReference type="SUPFAM" id="SSF50729">
    <property type="entry name" value="PH domain-like"/>
    <property type="match status" value="1"/>
</dbReference>
<dbReference type="GO" id="GO:0032012">
    <property type="term" value="P:regulation of ARF protein signal transduction"/>
    <property type="evidence" value="ECO:0007669"/>
    <property type="project" value="InterPro"/>
</dbReference>
<dbReference type="InterPro" id="IPR036034">
    <property type="entry name" value="PDZ_sf"/>
</dbReference>
<evidence type="ECO:0000313" key="11">
    <source>
        <dbReference type="Proteomes" id="UP000075880"/>
    </source>
</evidence>
<protein>
    <submittedName>
        <fullName evidence="10">Uncharacterized protein</fullName>
    </submittedName>
</protein>
<dbReference type="CDD" id="cd00136">
    <property type="entry name" value="PDZ_canonical"/>
    <property type="match status" value="2"/>
</dbReference>
<dbReference type="InterPro" id="IPR001478">
    <property type="entry name" value="PDZ"/>
</dbReference>
<feature type="compositionally biased region" description="Polar residues" evidence="6">
    <location>
        <begin position="932"/>
        <end position="942"/>
    </location>
</feature>
<evidence type="ECO:0000256" key="1">
    <source>
        <dbReference type="ARBA" id="ARBA00004236"/>
    </source>
</evidence>
<dbReference type="PROSITE" id="PS50003">
    <property type="entry name" value="PH_DOMAIN"/>
    <property type="match status" value="1"/>
</dbReference>
<dbReference type="InterPro" id="IPR001605">
    <property type="entry name" value="PH_dom-spectrin-type"/>
</dbReference>
<evidence type="ECO:0000259" key="8">
    <source>
        <dbReference type="PROSITE" id="PS50106"/>
    </source>
</evidence>
<dbReference type="Gene3D" id="1.10.1000.11">
    <property type="entry name" value="Arf Nucleotide-binding Site Opener,domain 2"/>
    <property type="match status" value="1"/>
</dbReference>
<evidence type="ECO:0000256" key="6">
    <source>
        <dbReference type="SAM" id="MobiDB-lite"/>
    </source>
</evidence>
<dbReference type="GO" id="GO:0005543">
    <property type="term" value="F:phospholipid binding"/>
    <property type="evidence" value="ECO:0007669"/>
    <property type="project" value="InterPro"/>
</dbReference>
<feature type="compositionally biased region" description="Low complexity" evidence="6">
    <location>
        <begin position="758"/>
        <end position="809"/>
    </location>
</feature>
<feature type="compositionally biased region" description="Acidic residues" evidence="6">
    <location>
        <begin position="1395"/>
        <end position="1415"/>
    </location>
</feature>
<dbReference type="Pfam" id="PF15410">
    <property type="entry name" value="PH_9"/>
    <property type="match status" value="1"/>
</dbReference>
<evidence type="ECO:0000256" key="2">
    <source>
        <dbReference type="ARBA" id="ARBA00022475"/>
    </source>
</evidence>
<organism evidence="10 11">
    <name type="scientific">Anopheles atroparvus</name>
    <name type="common">European mosquito</name>
    <dbReference type="NCBI Taxonomy" id="41427"/>
    <lineage>
        <taxon>Eukaryota</taxon>
        <taxon>Metazoa</taxon>
        <taxon>Ecdysozoa</taxon>
        <taxon>Arthropoda</taxon>
        <taxon>Hexapoda</taxon>
        <taxon>Insecta</taxon>
        <taxon>Pterygota</taxon>
        <taxon>Neoptera</taxon>
        <taxon>Endopterygota</taxon>
        <taxon>Diptera</taxon>
        <taxon>Nematocera</taxon>
        <taxon>Culicoidea</taxon>
        <taxon>Culicidae</taxon>
        <taxon>Anophelinae</taxon>
        <taxon>Anopheles</taxon>
    </lineage>
</organism>
<evidence type="ECO:0000256" key="4">
    <source>
        <dbReference type="ARBA" id="ARBA00023136"/>
    </source>
</evidence>
<dbReference type="PROSITE" id="PS50190">
    <property type="entry name" value="SEC7"/>
    <property type="match status" value="1"/>
</dbReference>
<dbReference type="CDD" id="cd13295">
    <property type="entry name" value="PH_EFA6"/>
    <property type="match status" value="1"/>
</dbReference>
<feature type="region of interest" description="Disordered" evidence="6">
    <location>
        <begin position="1120"/>
        <end position="1153"/>
    </location>
</feature>
<feature type="region of interest" description="Disordered" evidence="6">
    <location>
        <begin position="1391"/>
        <end position="1415"/>
    </location>
</feature>
<dbReference type="PANTHER" id="PTHR10663">
    <property type="entry name" value="GUANYL-NUCLEOTIDE EXCHANGE FACTOR"/>
    <property type="match status" value="1"/>
</dbReference>
<accession>A0AAG5DGE3</accession>
<evidence type="ECO:0000259" key="9">
    <source>
        <dbReference type="PROSITE" id="PS50190"/>
    </source>
</evidence>
<dbReference type="Gene3D" id="2.30.29.30">
    <property type="entry name" value="Pleckstrin-homology domain (PH domain)/Phosphotyrosine-binding domain (PTB)"/>
    <property type="match status" value="1"/>
</dbReference>
<dbReference type="Gene3D" id="2.30.42.10">
    <property type="match status" value="2"/>
</dbReference>
<dbReference type="SMART" id="SM00228">
    <property type="entry name" value="PDZ"/>
    <property type="match status" value="2"/>
</dbReference>
<feature type="domain" description="PH" evidence="7">
    <location>
        <begin position="1168"/>
        <end position="1281"/>
    </location>
</feature>
<proteinExistence type="predicted"/>
<feature type="region of interest" description="Disordered" evidence="6">
    <location>
        <begin position="377"/>
        <end position="416"/>
    </location>
</feature>
<dbReference type="InterPro" id="IPR001849">
    <property type="entry name" value="PH_domain"/>
</dbReference>
<feature type="region of interest" description="Disordered" evidence="6">
    <location>
        <begin position="893"/>
        <end position="958"/>
    </location>
</feature>
<evidence type="ECO:0000259" key="7">
    <source>
        <dbReference type="PROSITE" id="PS50003"/>
    </source>
</evidence>
<feature type="compositionally biased region" description="Polar residues" evidence="6">
    <location>
        <begin position="398"/>
        <end position="414"/>
    </location>
</feature>
<feature type="compositionally biased region" description="Polar residues" evidence="6">
    <location>
        <begin position="225"/>
        <end position="234"/>
    </location>
</feature>
<evidence type="ECO:0000256" key="3">
    <source>
        <dbReference type="ARBA" id="ARBA00022658"/>
    </source>
</evidence>
<dbReference type="FunFam" id="2.30.29.30:FF:000267">
    <property type="entry name" value="PH and SEC7 domain-containing protein 4"/>
    <property type="match status" value="1"/>
</dbReference>